<dbReference type="Proteomes" id="UP000248916">
    <property type="component" value="Unassembled WGS sequence"/>
</dbReference>
<dbReference type="EMBL" id="QKZL01000003">
    <property type="protein sequence ID" value="PZX18429.1"/>
    <property type="molecule type" value="Genomic_DNA"/>
</dbReference>
<dbReference type="RefSeq" id="WP_111536233.1">
    <property type="nucleotide sequence ID" value="NZ_QKZL01000003.1"/>
</dbReference>
<sequence>MERALVIGASGGIGRALVGELESRDTQVTGLSRSGDGLDVTDEASVEQSLGALDGPFDLIFVATGALTSTREAPEKSLGDLGAEELSGQFALNAIGPALVLKHARRLLPRDGRSVFAVLSARVGSIGDNRMGGWYSYRTSKAALNALMHGAAVELRRSKKDAILVCLHPGTVATTFTEDYPGHDKVSPETAAENLLDVIVGLETSQSGGFYDYAGTEIVW</sequence>
<dbReference type="AlphaFoldDB" id="A0A2W7Q9M7"/>
<accession>A0A2W7Q9M7</accession>
<comment type="caution">
    <text evidence="1">The sequence shown here is derived from an EMBL/GenBank/DDBJ whole genome shotgun (WGS) entry which is preliminary data.</text>
</comment>
<dbReference type="GO" id="GO:0005737">
    <property type="term" value="C:cytoplasm"/>
    <property type="evidence" value="ECO:0007669"/>
    <property type="project" value="TreeGrafter"/>
</dbReference>
<dbReference type="Pfam" id="PF13561">
    <property type="entry name" value="adh_short_C2"/>
    <property type="match status" value="1"/>
</dbReference>
<organism evidence="1 2">
    <name type="scientific">Palleronia aestuarii</name>
    <dbReference type="NCBI Taxonomy" id="568105"/>
    <lineage>
        <taxon>Bacteria</taxon>
        <taxon>Pseudomonadati</taxon>
        <taxon>Pseudomonadota</taxon>
        <taxon>Alphaproteobacteria</taxon>
        <taxon>Rhodobacterales</taxon>
        <taxon>Roseobacteraceae</taxon>
        <taxon>Palleronia</taxon>
    </lineage>
</organism>
<keyword evidence="2" id="KW-1185">Reference proteome</keyword>
<protein>
    <submittedName>
        <fullName evidence="1">Short-subunit dehydrogenase</fullName>
    </submittedName>
</protein>
<dbReference type="InterPro" id="IPR051468">
    <property type="entry name" value="Fungal_SecMetab_SDRs"/>
</dbReference>
<evidence type="ECO:0000313" key="1">
    <source>
        <dbReference type="EMBL" id="PZX18429.1"/>
    </source>
</evidence>
<dbReference type="Gene3D" id="3.40.50.720">
    <property type="entry name" value="NAD(P)-binding Rossmann-like Domain"/>
    <property type="match status" value="1"/>
</dbReference>
<dbReference type="PRINTS" id="PR00081">
    <property type="entry name" value="GDHRDH"/>
</dbReference>
<dbReference type="PANTHER" id="PTHR43544:SF12">
    <property type="entry name" value="NAD(P)-BINDING ROSSMANN-FOLD SUPERFAMILY PROTEIN"/>
    <property type="match status" value="1"/>
</dbReference>
<proteinExistence type="predicted"/>
<reference evidence="1 2" key="1">
    <citation type="submission" date="2018-06" db="EMBL/GenBank/DDBJ databases">
        <title>Genomic Encyclopedia of Archaeal and Bacterial Type Strains, Phase II (KMG-II): from individual species to whole genera.</title>
        <authorList>
            <person name="Goeker M."/>
        </authorList>
    </citation>
    <scope>NUCLEOTIDE SEQUENCE [LARGE SCALE GENOMIC DNA]</scope>
    <source>
        <strain evidence="1 2">DSM 22009</strain>
    </source>
</reference>
<gene>
    <name evidence="1" type="ORF">LX81_01061</name>
</gene>
<dbReference type="OrthoDB" id="9785826at2"/>
<dbReference type="SUPFAM" id="SSF51735">
    <property type="entry name" value="NAD(P)-binding Rossmann-fold domains"/>
    <property type="match status" value="1"/>
</dbReference>
<evidence type="ECO:0000313" key="2">
    <source>
        <dbReference type="Proteomes" id="UP000248916"/>
    </source>
</evidence>
<dbReference type="InterPro" id="IPR036291">
    <property type="entry name" value="NAD(P)-bd_dom_sf"/>
</dbReference>
<name>A0A2W7Q9M7_9RHOB</name>
<dbReference type="PANTHER" id="PTHR43544">
    <property type="entry name" value="SHORT-CHAIN DEHYDROGENASE/REDUCTASE"/>
    <property type="match status" value="1"/>
</dbReference>
<dbReference type="InterPro" id="IPR002347">
    <property type="entry name" value="SDR_fam"/>
</dbReference>
<dbReference type="GO" id="GO:0016491">
    <property type="term" value="F:oxidoreductase activity"/>
    <property type="evidence" value="ECO:0007669"/>
    <property type="project" value="TreeGrafter"/>
</dbReference>